<accession>A0A955L228</accession>
<keyword evidence="2 6" id="KW-0963">Cytoplasm</keyword>
<dbReference type="InterPro" id="IPR017856">
    <property type="entry name" value="Integrase-like_N"/>
</dbReference>
<evidence type="ECO:0000256" key="1">
    <source>
        <dbReference type="ARBA" id="ARBA00008724"/>
    </source>
</evidence>
<dbReference type="Pfam" id="PF20772">
    <property type="entry name" value="TACO1_YebC_N"/>
    <property type="match status" value="1"/>
</dbReference>
<sequence>MSGHSKWATIKRAKEVTDKKRASVFTKLSKDITVAAKLGESGDINFNPMLRVAVDKAKAASMPNDNIQRAIDRGTGASSGDSAVIENTYEFYGPGGTAFLVDTETDNANRTITELKTLATKNGLKMANEGSISWQFKEIGLIEFTVKEGMDLDDIVLSLFEIEGIIDTTRIPEENLIKVQTEKVEFKSVFDKIKEKYGDDINIEKAELAKVTDAMVDATEVAEKVEKLEELLEDTQDVVNIWTNYKL</sequence>
<dbReference type="GO" id="GO:0006355">
    <property type="term" value="P:regulation of DNA-templated transcription"/>
    <property type="evidence" value="ECO:0007669"/>
    <property type="project" value="UniProtKB-UniRule"/>
</dbReference>
<dbReference type="Proteomes" id="UP000775877">
    <property type="component" value="Unassembled WGS sequence"/>
</dbReference>
<keyword evidence="3 6" id="KW-0805">Transcription regulation</keyword>
<keyword evidence="5 6" id="KW-0804">Transcription</keyword>
<dbReference type="InterPro" id="IPR048300">
    <property type="entry name" value="TACO1_YebC-like_2nd/3rd_dom"/>
</dbReference>
<dbReference type="GO" id="GO:0003677">
    <property type="term" value="F:DNA binding"/>
    <property type="evidence" value="ECO:0007669"/>
    <property type="project" value="UniProtKB-UniRule"/>
</dbReference>
<proteinExistence type="inferred from homology"/>
<feature type="domain" description="TACO1/YebC-like second and third" evidence="7">
    <location>
        <begin position="86"/>
        <end position="245"/>
    </location>
</feature>
<dbReference type="Gene3D" id="3.30.70.980">
    <property type="match status" value="2"/>
</dbReference>
<dbReference type="InterPro" id="IPR049083">
    <property type="entry name" value="TACO1_YebC_N"/>
</dbReference>
<evidence type="ECO:0000256" key="4">
    <source>
        <dbReference type="ARBA" id="ARBA00023125"/>
    </source>
</evidence>
<evidence type="ECO:0000256" key="6">
    <source>
        <dbReference type="HAMAP-Rule" id="MF_00693"/>
    </source>
</evidence>
<reference evidence="9" key="1">
    <citation type="submission" date="2020-04" db="EMBL/GenBank/DDBJ databases">
        <authorList>
            <person name="Zhang T."/>
        </authorList>
    </citation>
    <scope>NUCLEOTIDE SEQUENCE</scope>
    <source>
        <strain evidence="9">HKST-UBA13</strain>
    </source>
</reference>
<evidence type="ECO:0000259" key="8">
    <source>
        <dbReference type="Pfam" id="PF20772"/>
    </source>
</evidence>
<comment type="caution">
    <text evidence="9">The sequence shown here is derived from an EMBL/GenBank/DDBJ whole genome shotgun (WGS) entry which is preliminary data.</text>
</comment>
<dbReference type="HAMAP" id="MF_00693">
    <property type="entry name" value="Transcrip_reg_TACO1"/>
    <property type="match status" value="1"/>
</dbReference>
<evidence type="ECO:0000313" key="9">
    <source>
        <dbReference type="EMBL" id="MCA9381460.1"/>
    </source>
</evidence>
<dbReference type="FunFam" id="1.10.10.200:FF:000002">
    <property type="entry name" value="Probable transcriptional regulatory protein CLM62_37755"/>
    <property type="match status" value="1"/>
</dbReference>
<reference evidence="9" key="2">
    <citation type="journal article" date="2021" name="Microbiome">
        <title>Successional dynamics and alternative stable states in a saline activated sludge microbial community over 9 years.</title>
        <authorList>
            <person name="Wang Y."/>
            <person name="Ye J."/>
            <person name="Ju F."/>
            <person name="Liu L."/>
            <person name="Boyd J.A."/>
            <person name="Deng Y."/>
            <person name="Parks D.H."/>
            <person name="Jiang X."/>
            <person name="Yin X."/>
            <person name="Woodcroft B.J."/>
            <person name="Tyson G.W."/>
            <person name="Hugenholtz P."/>
            <person name="Polz M.F."/>
            <person name="Zhang T."/>
        </authorList>
    </citation>
    <scope>NUCLEOTIDE SEQUENCE</scope>
    <source>
        <strain evidence="9">HKST-UBA13</strain>
    </source>
</reference>
<dbReference type="PANTHER" id="PTHR12532:SF6">
    <property type="entry name" value="TRANSCRIPTIONAL REGULATORY PROTEIN YEBC-RELATED"/>
    <property type="match status" value="1"/>
</dbReference>
<dbReference type="AlphaFoldDB" id="A0A955L228"/>
<comment type="subcellular location">
    <subcellularLocation>
        <location evidence="6">Cytoplasm</location>
    </subcellularLocation>
</comment>
<evidence type="ECO:0000259" key="7">
    <source>
        <dbReference type="Pfam" id="PF01709"/>
    </source>
</evidence>
<dbReference type="InterPro" id="IPR029072">
    <property type="entry name" value="YebC-like"/>
</dbReference>
<dbReference type="Pfam" id="PF01709">
    <property type="entry name" value="Transcrip_reg"/>
    <property type="match status" value="1"/>
</dbReference>
<evidence type="ECO:0000256" key="2">
    <source>
        <dbReference type="ARBA" id="ARBA00022490"/>
    </source>
</evidence>
<organism evidence="9 10">
    <name type="scientific">Candidatus Dojkabacteria bacterium</name>
    <dbReference type="NCBI Taxonomy" id="2099670"/>
    <lineage>
        <taxon>Bacteria</taxon>
        <taxon>Candidatus Dojkabacteria</taxon>
    </lineage>
</organism>
<protein>
    <recommendedName>
        <fullName evidence="6">Probable transcriptional regulatory protein KC678_04300</fullName>
    </recommendedName>
</protein>
<evidence type="ECO:0000256" key="5">
    <source>
        <dbReference type="ARBA" id="ARBA00023163"/>
    </source>
</evidence>
<dbReference type="EMBL" id="JAGQLJ010000108">
    <property type="protein sequence ID" value="MCA9381460.1"/>
    <property type="molecule type" value="Genomic_DNA"/>
</dbReference>
<dbReference type="GO" id="GO:0005829">
    <property type="term" value="C:cytosol"/>
    <property type="evidence" value="ECO:0007669"/>
    <property type="project" value="TreeGrafter"/>
</dbReference>
<dbReference type="SUPFAM" id="SSF75625">
    <property type="entry name" value="YebC-like"/>
    <property type="match status" value="1"/>
</dbReference>
<keyword evidence="4 6" id="KW-0238">DNA-binding</keyword>
<evidence type="ECO:0000256" key="3">
    <source>
        <dbReference type="ARBA" id="ARBA00023015"/>
    </source>
</evidence>
<name>A0A955L228_9BACT</name>
<dbReference type="NCBIfam" id="TIGR01033">
    <property type="entry name" value="YebC/PmpR family DNA-binding transcriptional regulator"/>
    <property type="match status" value="1"/>
</dbReference>
<feature type="domain" description="TACO1/YebC-like N-terminal" evidence="8">
    <location>
        <begin position="5"/>
        <end position="76"/>
    </location>
</feature>
<comment type="similarity">
    <text evidence="1 6">Belongs to the TACO1 family.</text>
</comment>
<evidence type="ECO:0000313" key="10">
    <source>
        <dbReference type="Proteomes" id="UP000775877"/>
    </source>
</evidence>
<gene>
    <name evidence="9" type="ORF">KC678_04300</name>
</gene>
<dbReference type="PANTHER" id="PTHR12532">
    <property type="entry name" value="TRANSLATIONAL ACTIVATOR OF CYTOCHROME C OXIDASE 1"/>
    <property type="match status" value="1"/>
</dbReference>
<dbReference type="Gene3D" id="1.10.10.200">
    <property type="match status" value="1"/>
</dbReference>
<dbReference type="InterPro" id="IPR026564">
    <property type="entry name" value="Transcrip_reg_TACO1-like_dom3"/>
</dbReference>
<dbReference type="InterPro" id="IPR002876">
    <property type="entry name" value="Transcrip_reg_TACO1-like"/>
</dbReference>